<comment type="caution">
    <text evidence="1">The sequence shown here is derived from an EMBL/GenBank/DDBJ whole genome shotgun (WGS) entry which is preliminary data.</text>
</comment>
<proteinExistence type="predicted"/>
<evidence type="ECO:0000313" key="1">
    <source>
        <dbReference type="EMBL" id="KAF5588398.1"/>
    </source>
</evidence>
<dbReference type="AlphaFoldDB" id="A0A8H5P4Z7"/>
<sequence>MRDEDGFYEALLANHGIEKTWVEWKDYADHDICICPNGPHARDVDEKEPNSLHGAQELPTSHPGHCQELDLLPDVAIAEEARDSLPASQGIYDLVINSRNLYRVMDDYNLCLFNEPESGAFMNGDTCVRSTLDKRQSVHHEIFPPPFDITEDWSLGADGTRLEERAIPSETLALLYAPLPRHLPTVDKDILILMAALTGNIDRYIRLKRPRPINGEMQCIVRGIYHNAFFAKWCYEQPELAVLQKFVHARFIMNDDLTWLNNERAFTKDDVPRIIWYPQTANRTTYLELLRLIPELKQLVAQALVVSDSPTQFARLEPEITPEIYAEIMNGARSDAFQEYLHQRLSNEEEEGLAECMELPHHVHDVAPYDHLVSKEMKPWFAKALKEVTLDDVGFENREVYEPDTRDARDLVRYMSAFPTQSRDHYREGRDATMRA</sequence>
<name>A0A8H5P4Z7_9HYPO</name>
<organism evidence="1 2">
    <name type="scientific">Fusarium pseudocircinatum</name>
    <dbReference type="NCBI Taxonomy" id="56676"/>
    <lineage>
        <taxon>Eukaryota</taxon>
        <taxon>Fungi</taxon>
        <taxon>Dikarya</taxon>
        <taxon>Ascomycota</taxon>
        <taxon>Pezizomycotina</taxon>
        <taxon>Sordariomycetes</taxon>
        <taxon>Hypocreomycetidae</taxon>
        <taxon>Hypocreales</taxon>
        <taxon>Nectriaceae</taxon>
        <taxon>Fusarium</taxon>
        <taxon>Fusarium fujikuroi species complex</taxon>
    </lineage>
</organism>
<dbReference type="OrthoDB" id="4360026at2759"/>
<gene>
    <name evidence="1" type="ORF">FPCIR_7156</name>
</gene>
<keyword evidence="2" id="KW-1185">Reference proteome</keyword>
<dbReference type="EMBL" id="JAAOAS010000169">
    <property type="protein sequence ID" value="KAF5588398.1"/>
    <property type="molecule type" value="Genomic_DNA"/>
</dbReference>
<reference evidence="1 2" key="1">
    <citation type="submission" date="2020-05" db="EMBL/GenBank/DDBJ databases">
        <title>Identification and distribution of gene clusters putatively required for synthesis of sphingolipid metabolism inhibitors in phylogenetically diverse species of the filamentous fungus Fusarium.</title>
        <authorList>
            <person name="Kim H.-S."/>
            <person name="Busman M."/>
            <person name="Brown D.W."/>
            <person name="Divon H."/>
            <person name="Uhlig S."/>
            <person name="Proctor R.H."/>
        </authorList>
    </citation>
    <scope>NUCLEOTIDE SEQUENCE [LARGE SCALE GENOMIC DNA]</scope>
    <source>
        <strain evidence="1 2">NRRL 36939</strain>
    </source>
</reference>
<protein>
    <submittedName>
        <fullName evidence="1">Uncharacterized protein</fullName>
    </submittedName>
</protein>
<dbReference type="Proteomes" id="UP000546213">
    <property type="component" value="Unassembled WGS sequence"/>
</dbReference>
<evidence type="ECO:0000313" key="2">
    <source>
        <dbReference type="Proteomes" id="UP000546213"/>
    </source>
</evidence>
<accession>A0A8H5P4Z7</accession>